<dbReference type="EMBL" id="NMTZ01000026">
    <property type="protein sequence ID" value="PDX83291.1"/>
    <property type="molecule type" value="Genomic_DNA"/>
</dbReference>
<dbReference type="InterPro" id="IPR016032">
    <property type="entry name" value="Sig_transdc_resp-reg_C-effctor"/>
</dbReference>
<organism evidence="1 3">
    <name type="scientific">Faecalibacterium prausnitzii</name>
    <dbReference type="NCBI Taxonomy" id="853"/>
    <lineage>
        <taxon>Bacteria</taxon>
        <taxon>Bacillati</taxon>
        <taxon>Bacillota</taxon>
        <taxon>Clostridia</taxon>
        <taxon>Eubacteriales</taxon>
        <taxon>Oscillospiraceae</taxon>
        <taxon>Faecalibacterium</taxon>
    </lineage>
</organism>
<dbReference type="GO" id="GO:0003700">
    <property type="term" value="F:DNA-binding transcription factor activity"/>
    <property type="evidence" value="ECO:0007669"/>
    <property type="project" value="InterPro"/>
</dbReference>
<gene>
    <name evidence="2" type="ORF">CGS59_10405</name>
    <name evidence="1" type="ORF">ERS852582_00782</name>
</gene>
<protein>
    <submittedName>
        <fullName evidence="2">Response regulator</fullName>
    </submittedName>
</protein>
<dbReference type="SUPFAM" id="SSF46894">
    <property type="entry name" value="C-terminal effector domain of the bipartite response regulators"/>
    <property type="match status" value="1"/>
</dbReference>
<evidence type="ECO:0000313" key="2">
    <source>
        <dbReference type="EMBL" id="PDX83291.1"/>
    </source>
</evidence>
<name>A0A173S233_9FIRM</name>
<proteinExistence type="predicted"/>
<evidence type="ECO:0000313" key="3">
    <source>
        <dbReference type="Proteomes" id="UP000095649"/>
    </source>
</evidence>
<reference evidence="1 3" key="1">
    <citation type="submission" date="2015-09" db="EMBL/GenBank/DDBJ databases">
        <authorList>
            <consortium name="Pathogen Informatics"/>
        </authorList>
    </citation>
    <scope>NUCLEOTIDE SEQUENCE [LARGE SCALE GENOMIC DNA]</scope>
    <source>
        <strain evidence="1 3">2789STDY5834970</strain>
    </source>
</reference>
<dbReference type="EMBL" id="CYXN01000003">
    <property type="protein sequence ID" value="CUM83957.1"/>
    <property type="molecule type" value="Genomic_DNA"/>
</dbReference>
<dbReference type="GO" id="GO:0042173">
    <property type="term" value="P:regulation of sporulation resulting in formation of a cellular spore"/>
    <property type="evidence" value="ECO:0007669"/>
    <property type="project" value="InterPro"/>
</dbReference>
<dbReference type="InterPro" id="IPR036388">
    <property type="entry name" value="WH-like_DNA-bd_sf"/>
</dbReference>
<dbReference type="Gene3D" id="1.10.10.10">
    <property type="entry name" value="Winged helix-like DNA-binding domain superfamily/Winged helix DNA-binding domain"/>
    <property type="match status" value="1"/>
</dbReference>
<dbReference type="OrthoDB" id="1863309at2"/>
<dbReference type="RefSeq" id="WP_055185417.1">
    <property type="nucleotide sequence ID" value="NZ_CYXN01000003.1"/>
</dbReference>
<dbReference type="AlphaFoldDB" id="A0A173S233"/>
<reference evidence="2 4" key="2">
    <citation type="journal article" date="2017" name="Front. Microbiol.">
        <title>New Insights into the Diversity of the Genus Faecalibacterium.</title>
        <authorList>
            <person name="Benevides L."/>
            <person name="Burman S."/>
            <person name="Martin R."/>
            <person name="Robert V."/>
            <person name="Thomas M."/>
            <person name="Miquel S."/>
            <person name="Chain F."/>
            <person name="Sokol H."/>
            <person name="Bermudez-Humaran L.G."/>
            <person name="Morrison M."/>
            <person name="Langella P."/>
            <person name="Azevedo V.A."/>
            <person name="Chatel J.M."/>
            <person name="Soares S."/>
        </authorList>
    </citation>
    <scope>NUCLEOTIDE SEQUENCE [LARGE SCALE GENOMIC DNA]</scope>
    <source>
        <strain evidence="2 4">CNCM I 4644</strain>
    </source>
</reference>
<sequence>MNSERTAQLQVALASYDLRELRVQKRYLQEQGTAIVCTCFCSGEKLLAQLRQGVRYDAVVLCSELTDLSAEQFVRQLYQLKERPTLLVQSHGRSSGTALQKLREGCYCVEGTELKRLLWQLYRMPGRQNRQLEQRCSQLYAAWGIPQGDVNAGYLSCAVGIACSTSQKLAIRKEILQAVSEQFDTSVAAVESGIRRMVDQLEEIPTPAWLAFKADTRLGSGKPTTGKLIYAVRDVVLRQKSKAAPPTRP</sequence>
<dbReference type="GO" id="GO:0005737">
    <property type="term" value="C:cytoplasm"/>
    <property type="evidence" value="ECO:0007669"/>
    <property type="project" value="InterPro"/>
</dbReference>
<dbReference type="GO" id="GO:0005509">
    <property type="term" value="F:calcium ion binding"/>
    <property type="evidence" value="ECO:0007669"/>
    <property type="project" value="InterPro"/>
</dbReference>
<evidence type="ECO:0000313" key="4">
    <source>
        <dbReference type="Proteomes" id="UP000220480"/>
    </source>
</evidence>
<dbReference type="InterPro" id="IPR011006">
    <property type="entry name" value="CheY-like_superfamily"/>
</dbReference>
<evidence type="ECO:0000313" key="1">
    <source>
        <dbReference type="EMBL" id="CUM83957.1"/>
    </source>
</evidence>
<dbReference type="SUPFAM" id="SSF52172">
    <property type="entry name" value="CheY-like"/>
    <property type="match status" value="1"/>
</dbReference>
<dbReference type="GO" id="GO:0003677">
    <property type="term" value="F:DNA binding"/>
    <property type="evidence" value="ECO:0007669"/>
    <property type="project" value="InterPro"/>
</dbReference>
<reference evidence="2" key="3">
    <citation type="submission" date="2017-07" db="EMBL/GenBank/DDBJ databases">
        <authorList>
            <person name="Sun Z.S."/>
            <person name="Albrecht U."/>
            <person name="Echele G."/>
            <person name="Lee C.C."/>
        </authorList>
    </citation>
    <scope>NUCLEOTIDE SEQUENCE</scope>
    <source>
        <strain evidence="2">CNCM I 4644</strain>
    </source>
</reference>
<dbReference type="Proteomes" id="UP000095649">
    <property type="component" value="Unassembled WGS sequence"/>
</dbReference>
<dbReference type="Proteomes" id="UP000220480">
    <property type="component" value="Unassembled WGS sequence"/>
</dbReference>
<accession>A0A173S233</accession>